<feature type="region of interest" description="Disordered" evidence="1">
    <location>
        <begin position="1"/>
        <end position="26"/>
    </location>
</feature>
<organism evidence="2 3">
    <name type="scientific">Phytophthora nicotianae P1976</name>
    <dbReference type="NCBI Taxonomy" id="1317066"/>
    <lineage>
        <taxon>Eukaryota</taxon>
        <taxon>Sar</taxon>
        <taxon>Stramenopiles</taxon>
        <taxon>Oomycota</taxon>
        <taxon>Peronosporomycetes</taxon>
        <taxon>Peronosporales</taxon>
        <taxon>Peronosporaceae</taxon>
        <taxon>Phytophthora</taxon>
    </lineage>
</organism>
<accession>A0A080Z7R1</accession>
<feature type="compositionally biased region" description="Basic and acidic residues" evidence="1">
    <location>
        <begin position="44"/>
        <end position="63"/>
    </location>
</feature>
<evidence type="ECO:0000313" key="2">
    <source>
        <dbReference type="EMBL" id="ETO62672.1"/>
    </source>
</evidence>
<evidence type="ECO:0000313" key="3">
    <source>
        <dbReference type="Proteomes" id="UP000028582"/>
    </source>
</evidence>
<evidence type="ECO:0000256" key="1">
    <source>
        <dbReference type="SAM" id="MobiDB-lite"/>
    </source>
</evidence>
<dbReference type="AlphaFoldDB" id="A0A080Z7R1"/>
<feature type="compositionally biased region" description="Pro residues" evidence="1">
    <location>
        <begin position="1"/>
        <end position="10"/>
    </location>
</feature>
<name>A0A080Z7R1_PHYNI</name>
<comment type="caution">
    <text evidence="2">The sequence shown here is derived from an EMBL/GenBank/DDBJ whole genome shotgun (WGS) entry which is preliminary data.</text>
</comment>
<dbReference type="Proteomes" id="UP000028582">
    <property type="component" value="Unassembled WGS sequence"/>
</dbReference>
<reference evidence="2 3" key="1">
    <citation type="submission" date="2013-11" db="EMBL/GenBank/DDBJ databases">
        <title>The Genome Sequence of Phytophthora parasitica P1976.</title>
        <authorList>
            <consortium name="The Broad Institute Genomics Platform"/>
            <person name="Russ C."/>
            <person name="Tyler B."/>
            <person name="Panabieres F."/>
            <person name="Shan W."/>
            <person name="Tripathy S."/>
            <person name="Grunwald N."/>
            <person name="Machado M."/>
            <person name="Johnson C.S."/>
            <person name="Walker B."/>
            <person name="Young S."/>
            <person name="Zeng Q."/>
            <person name="Gargeya S."/>
            <person name="Fitzgerald M."/>
            <person name="Haas B."/>
            <person name="Abouelleil A."/>
            <person name="Allen A.W."/>
            <person name="Alvarado L."/>
            <person name="Arachchi H.M."/>
            <person name="Berlin A.M."/>
            <person name="Chapman S.B."/>
            <person name="Gainer-Dewar J."/>
            <person name="Goldberg J."/>
            <person name="Griggs A."/>
            <person name="Gujja S."/>
            <person name="Hansen M."/>
            <person name="Howarth C."/>
            <person name="Imamovic A."/>
            <person name="Ireland A."/>
            <person name="Larimer J."/>
            <person name="McCowan C."/>
            <person name="Murphy C."/>
            <person name="Pearson M."/>
            <person name="Poon T.W."/>
            <person name="Priest M."/>
            <person name="Roberts A."/>
            <person name="Saif S."/>
            <person name="Shea T."/>
            <person name="Sisk P."/>
            <person name="Sykes S."/>
            <person name="Wortman J."/>
            <person name="Nusbaum C."/>
            <person name="Birren B."/>
        </authorList>
    </citation>
    <scope>NUCLEOTIDE SEQUENCE [LARGE SCALE GENOMIC DNA]</scope>
    <source>
        <strain evidence="2 3">P1976</strain>
    </source>
</reference>
<sequence>MVRASPAPPIRRPKRTAEKTSAVLEDDSDDKLYAQSFLFPTRGEPSRCHGRSSHERRANKERERVEWRERLMRDYFEVPDEKI</sequence>
<gene>
    <name evidence="2" type="ORF">F444_19458</name>
</gene>
<feature type="region of interest" description="Disordered" evidence="1">
    <location>
        <begin position="42"/>
        <end position="63"/>
    </location>
</feature>
<dbReference type="EMBL" id="ANJA01003558">
    <property type="protein sequence ID" value="ETO62672.1"/>
    <property type="molecule type" value="Genomic_DNA"/>
</dbReference>
<proteinExistence type="predicted"/>
<protein>
    <submittedName>
        <fullName evidence="2">Uncharacterized protein</fullName>
    </submittedName>
</protein>